<organism evidence="10 11">
    <name type="scientific">Fulvivirga sediminis</name>
    <dbReference type="NCBI Taxonomy" id="2803949"/>
    <lineage>
        <taxon>Bacteria</taxon>
        <taxon>Pseudomonadati</taxon>
        <taxon>Bacteroidota</taxon>
        <taxon>Cytophagia</taxon>
        <taxon>Cytophagales</taxon>
        <taxon>Fulvivirgaceae</taxon>
        <taxon>Fulvivirga</taxon>
    </lineage>
</organism>
<keyword evidence="8" id="KW-0472">Membrane</keyword>
<dbReference type="RefSeq" id="WP_202242354.1">
    <property type="nucleotide sequence ID" value="NZ_JAESIY010000001.1"/>
</dbReference>
<evidence type="ECO:0000256" key="7">
    <source>
        <dbReference type="ARBA" id="ARBA00037986"/>
    </source>
</evidence>
<dbReference type="PANTHER" id="PTHR43739">
    <property type="entry name" value="XYLOGLUCANASE (EUROFUNG)"/>
    <property type="match status" value="1"/>
</dbReference>
<dbReference type="SUPFAM" id="SSF110296">
    <property type="entry name" value="Oligoxyloglucan reducing end-specific cellobiohydrolase"/>
    <property type="match status" value="2"/>
</dbReference>
<dbReference type="Proteomes" id="UP000659388">
    <property type="component" value="Unassembled WGS sequence"/>
</dbReference>
<evidence type="ECO:0000313" key="10">
    <source>
        <dbReference type="EMBL" id="MBL3655141.1"/>
    </source>
</evidence>
<evidence type="ECO:0000259" key="9">
    <source>
        <dbReference type="PROSITE" id="PS50093"/>
    </source>
</evidence>
<dbReference type="SMART" id="SM00089">
    <property type="entry name" value="PKD"/>
    <property type="match status" value="2"/>
</dbReference>
<dbReference type="InterPro" id="IPR026444">
    <property type="entry name" value="Secre_tail"/>
</dbReference>
<dbReference type="InterPro" id="IPR031778">
    <property type="entry name" value="Sortilin_N"/>
</dbReference>
<evidence type="ECO:0000256" key="2">
    <source>
        <dbReference type="ARBA" id="ARBA00022737"/>
    </source>
</evidence>
<keyword evidence="6" id="KW-0624">Polysaccharide degradation</keyword>
<feature type="domain" description="PKD" evidence="9">
    <location>
        <begin position="813"/>
        <end position="893"/>
    </location>
</feature>
<dbReference type="GO" id="GO:0016798">
    <property type="term" value="F:hydrolase activity, acting on glycosyl bonds"/>
    <property type="evidence" value="ECO:0007669"/>
    <property type="project" value="UniProtKB-KW"/>
</dbReference>
<comment type="similarity">
    <text evidence="7">Belongs to the glycosyl hydrolase 74 family.</text>
</comment>
<dbReference type="InterPro" id="IPR022409">
    <property type="entry name" value="PKD/Chitinase_dom"/>
</dbReference>
<dbReference type="InterPro" id="IPR013783">
    <property type="entry name" value="Ig-like_fold"/>
</dbReference>
<accession>A0A937F519</accession>
<evidence type="ECO:0000256" key="8">
    <source>
        <dbReference type="SAM" id="Phobius"/>
    </source>
</evidence>
<dbReference type="Pfam" id="PF15902">
    <property type="entry name" value="Sortilin-Vps10"/>
    <property type="match status" value="1"/>
</dbReference>
<dbReference type="GO" id="GO:0000272">
    <property type="term" value="P:polysaccharide catabolic process"/>
    <property type="evidence" value="ECO:0007669"/>
    <property type="project" value="UniProtKB-KW"/>
</dbReference>
<dbReference type="InterPro" id="IPR035986">
    <property type="entry name" value="PKD_dom_sf"/>
</dbReference>
<evidence type="ECO:0000256" key="1">
    <source>
        <dbReference type="ARBA" id="ARBA00022729"/>
    </source>
</evidence>
<name>A0A937F519_9BACT</name>
<dbReference type="CDD" id="cd15482">
    <property type="entry name" value="Sialidase_non-viral"/>
    <property type="match status" value="1"/>
</dbReference>
<dbReference type="GO" id="GO:0010411">
    <property type="term" value="P:xyloglucan metabolic process"/>
    <property type="evidence" value="ECO:0007669"/>
    <property type="project" value="TreeGrafter"/>
</dbReference>
<keyword evidence="3" id="KW-0378">Hydrolase</keyword>
<evidence type="ECO:0000256" key="6">
    <source>
        <dbReference type="ARBA" id="ARBA00023326"/>
    </source>
</evidence>
<feature type="transmembrane region" description="Helical" evidence="8">
    <location>
        <begin position="20"/>
        <end position="37"/>
    </location>
</feature>
<feature type="domain" description="PKD" evidence="9">
    <location>
        <begin position="904"/>
        <end position="992"/>
    </location>
</feature>
<dbReference type="Pfam" id="PF18911">
    <property type="entry name" value="PKD_4"/>
    <property type="match status" value="2"/>
</dbReference>
<keyword evidence="1" id="KW-0732">Signal</keyword>
<keyword evidence="11" id="KW-1185">Reference proteome</keyword>
<dbReference type="AlphaFoldDB" id="A0A937F519"/>
<evidence type="ECO:0000256" key="3">
    <source>
        <dbReference type="ARBA" id="ARBA00022801"/>
    </source>
</evidence>
<dbReference type="NCBIfam" id="TIGR04183">
    <property type="entry name" value="Por_Secre_tail"/>
    <property type="match status" value="1"/>
</dbReference>
<dbReference type="CDD" id="cd00146">
    <property type="entry name" value="PKD"/>
    <property type="match status" value="2"/>
</dbReference>
<evidence type="ECO:0000256" key="4">
    <source>
        <dbReference type="ARBA" id="ARBA00023277"/>
    </source>
</evidence>
<proteinExistence type="inferred from homology"/>
<keyword evidence="5" id="KW-0326">Glycosidase</keyword>
<dbReference type="Pfam" id="PF18962">
    <property type="entry name" value="Por_Secre_tail"/>
    <property type="match status" value="1"/>
</dbReference>
<dbReference type="InterPro" id="IPR052025">
    <property type="entry name" value="Xyloglucanase_GH74"/>
</dbReference>
<evidence type="ECO:0000313" key="11">
    <source>
        <dbReference type="Proteomes" id="UP000659388"/>
    </source>
</evidence>
<sequence length="1220" mass="131773">MENDYYGEGTRSVPFTYLRCVYVFIILFFISTFTTYGQHTWNTVAIGGGGFVSGIIAAPNDPNVFYARTDVGGAYRWDEASASWVSLLDWVSSDERGLLGVDGIAIDPNEPGRVYMLAGTSYWNNGKSMFLRSDDYGNTWDKIDVTDQFKAHGNGMGRANGERVMVDPNNSNIIFCGTRYNGLWKSTNRGSSWSRVSSLPVTTTPNGSGVSIITFDATSEAEGVSQTIYAGVSRPDDNLYVSHDAGSTWELVEGRPVQVDIMPQRMAISSNGETLYVTYGNGGGPHPMLWDGVTDYYNRGAVYKFNVATGVWTDVSPQDFMQDLDKIAEGEDQVHYGAYSGISIDPNDEDRILATSINSYRGPQYWEVDGTYEDSWGDNIFLSEDGGETWREMFRYYWQEGGIFPDYDMMDDGGIPWIRGNNIHWSGAIVIDPFNSERAFVTAGNGVWATENLSDSYVTLEWRGSSQDTLVHGKAIWQFMSKGIEETVPSDVVTIPGGPTVSVILDYDGFVHEDLDEYSPYGRHKTNVSGSLYPLGSTTGIDYAVEGEVLVKTARAREVSTRYNTIPIGPVQWSEDGGLTWTTQTYITSPPDSLGGGKVAISTDGEVTLWMPEQGDTMYRYENAAWTVVDGVSFEGIRPEADKVNVNKFYTFDPADGGFYVSTDKGVSFTKTATLSAGYFETVRAVPGYEGDVWVPLTENGLTRTTNSGASFTPISSVSYCEAVGLGKAAPGASYPTVFIFGTVGDVTGVFMSTNQGASWVRINDDEHEYGGLANGEFVQGDWNVFGRVYMSTAGRGIVYGEPSDGQPVNTAPTALFNADPVLGMAPLVVNFDGSVSFDADGDSLTYAWDFGDSKKGSGAEVTHTYMASGTYTATLTVFDGQASDDYSLDIKVNSSDTVSNSIPVAAISASTTSGELPLAVTFDASSSTDADGDLLSYSWDFADGSQGTGVEVLHTFSEEGVYEVLLTVDDGNGGSDSDTLEITVTAPDAGGGDCEFGTPLSAALPSLNVTYDHVHVIGAGGPSLSNFASMGINWSLPSNAVWQFSISTNNGSPGWWNDLRTVSSISFGTASPAITFEDSGFSGLDGSYYVAIDGDNFVMVSQGGEFAIYFSNSATPPSCSASARMANVARSVEATSWVVYPNPLKGERLQVNYPLQDDSEEVTLSVMNSSGQVVFSKVYEAGNEEIIHAELELSGLNKGFYLLQVREGNRIETKSFVKP</sequence>
<gene>
    <name evidence="10" type="ORF">JL102_03305</name>
</gene>
<dbReference type="PANTHER" id="PTHR43739:SF2">
    <property type="entry name" value="OLIGOXYLOGLUCAN-REDUCING END-SPECIFIC XYLOGLUCANASE-RELATED"/>
    <property type="match status" value="1"/>
</dbReference>
<dbReference type="Gene3D" id="2.130.10.10">
    <property type="entry name" value="YVTN repeat-like/Quinoprotein amine dehydrogenase"/>
    <property type="match status" value="2"/>
</dbReference>
<dbReference type="InterPro" id="IPR000601">
    <property type="entry name" value="PKD_dom"/>
</dbReference>
<keyword evidence="2" id="KW-0677">Repeat</keyword>
<evidence type="ECO:0000256" key="5">
    <source>
        <dbReference type="ARBA" id="ARBA00023295"/>
    </source>
</evidence>
<dbReference type="Gene3D" id="2.60.40.10">
    <property type="entry name" value="Immunoglobulins"/>
    <property type="match status" value="2"/>
</dbReference>
<reference evidence="10" key="1">
    <citation type="submission" date="2021-01" db="EMBL/GenBank/DDBJ databases">
        <title>Fulvivirga kasyanovii gen. nov., sp nov., a novel member of the phylum Bacteroidetes isolated from seawater in a mussel farm.</title>
        <authorList>
            <person name="Zhao L.-H."/>
            <person name="Wang Z.-J."/>
        </authorList>
    </citation>
    <scope>NUCLEOTIDE SEQUENCE</scope>
    <source>
        <strain evidence="10">2943</strain>
    </source>
</reference>
<dbReference type="SUPFAM" id="SSF49299">
    <property type="entry name" value="PKD domain"/>
    <property type="match status" value="2"/>
</dbReference>
<protein>
    <submittedName>
        <fullName evidence="10">PKD domain-containing protein</fullName>
    </submittedName>
</protein>
<comment type="caution">
    <text evidence="10">The sequence shown here is derived from an EMBL/GenBank/DDBJ whole genome shotgun (WGS) entry which is preliminary data.</text>
</comment>
<dbReference type="PROSITE" id="PS50093">
    <property type="entry name" value="PKD"/>
    <property type="match status" value="2"/>
</dbReference>
<dbReference type="EMBL" id="JAESIY010000001">
    <property type="protein sequence ID" value="MBL3655141.1"/>
    <property type="molecule type" value="Genomic_DNA"/>
</dbReference>
<keyword evidence="8" id="KW-1133">Transmembrane helix</keyword>
<keyword evidence="8" id="KW-0812">Transmembrane</keyword>
<keyword evidence="4" id="KW-0119">Carbohydrate metabolism</keyword>
<dbReference type="InterPro" id="IPR015943">
    <property type="entry name" value="WD40/YVTN_repeat-like_dom_sf"/>
</dbReference>